<feature type="transmembrane region" description="Helical" evidence="1">
    <location>
        <begin position="185"/>
        <end position="209"/>
    </location>
</feature>
<proteinExistence type="predicted"/>
<feature type="transmembrane region" description="Helical" evidence="1">
    <location>
        <begin position="6"/>
        <end position="23"/>
    </location>
</feature>
<dbReference type="SUPFAM" id="SSF103481">
    <property type="entry name" value="Multidrug resistance efflux transporter EmrE"/>
    <property type="match status" value="2"/>
</dbReference>
<dbReference type="Gene3D" id="1.10.3730.20">
    <property type="match status" value="2"/>
</dbReference>
<name>A0A2U1BBF3_9BACT</name>
<dbReference type="InterPro" id="IPR037185">
    <property type="entry name" value="EmrE-like"/>
</dbReference>
<feature type="transmembrane region" description="Helical" evidence="1">
    <location>
        <begin position="149"/>
        <end position="169"/>
    </location>
</feature>
<feature type="transmembrane region" description="Helical" evidence="1">
    <location>
        <begin position="281"/>
        <end position="298"/>
    </location>
</feature>
<dbReference type="EMBL" id="JABAEW010000024">
    <property type="protein sequence ID" value="NMD87459.1"/>
    <property type="molecule type" value="Genomic_DNA"/>
</dbReference>
<dbReference type="EMBL" id="QEKH01000001">
    <property type="protein sequence ID" value="PVY45983.1"/>
    <property type="molecule type" value="Genomic_DNA"/>
</dbReference>
<accession>A0A2U1BBF3</accession>
<evidence type="ECO:0000313" key="5">
    <source>
        <dbReference type="Proteomes" id="UP000576225"/>
    </source>
</evidence>
<evidence type="ECO:0000313" key="4">
    <source>
        <dbReference type="Proteomes" id="UP000245959"/>
    </source>
</evidence>
<sequence>MSWTAFFLVLVSVFLHAGWNFLSKSGRPSAAFYLVMSMTSATIWLPFFLFSGLDAGKLPFSFWLYWIGSGVCEVLYVLGLFKAYSKCDISMAYPLARALPVLMVAAVTIVFGIGRIPGAAALAGMVVVSAGCLLMPLRSLQEFSLKSYLNPAIGAILLAAAGTTGYTVLDSMALPLFREAARDSALVGCGAYLFGIEAMLAIGLGWYVARRRRERAEFRRLFLKSAYPSLAGIFASGCYILILLAMGHVTNVSFIQAFRQMSLPLGVLAGIFILKENHAPVKLIGIGLVIAGLVMVSLN</sequence>
<feature type="transmembrane region" description="Helical" evidence="1">
    <location>
        <begin position="62"/>
        <end position="81"/>
    </location>
</feature>
<reference evidence="2 5" key="2">
    <citation type="submission" date="2020-04" db="EMBL/GenBank/DDBJ databases">
        <authorList>
            <person name="Hitch T.C.A."/>
            <person name="Wylensek D."/>
            <person name="Clavel T."/>
        </authorList>
    </citation>
    <scope>NUCLEOTIDE SEQUENCE [LARGE SCALE GENOMIC DNA]</scope>
    <source>
        <strain evidence="2 5">COR2-253-APC-1A</strain>
    </source>
</reference>
<feature type="transmembrane region" description="Helical" evidence="1">
    <location>
        <begin position="257"/>
        <end position="274"/>
    </location>
</feature>
<feature type="transmembrane region" description="Helical" evidence="1">
    <location>
        <begin position="30"/>
        <end position="50"/>
    </location>
</feature>
<dbReference type="RefSeq" id="WP_116882375.1">
    <property type="nucleotide sequence ID" value="NZ_CAUFPP010000216.1"/>
</dbReference>
<dbReference type="Proteomes" id="UP000245959">
    <property type="component" value="Unassembled WGS sequence"/>
</dbReference>
<dbReference type="AlphaFoldDB" id="A0A2U1BBF3"/>
<keyword evidence="1" id="KW-0812">Transmembrane</keyword>
<keyword evidence="1" id="KW-1133">Transmembrane helix</keyword>
<feature type="transmembrane region" description="Helical" evidence="1">
    <location>
        <begin position="119"/>
        <end position="137"/>
    </location>
</feature>
<protein>
    <submittedName>
        <fullName evidence="3">Putative secreted protein with PEP-CTERM sorting signal</fullName>
    </submittedName>
</protein>
<evidence type="ECO:0000313" key="2">
    <source>
        <dbReference type="EMBL" id="NMD87459.1"/>
    </source>
</evidence>
<dbReference type="GeneID" id="78293715"/>
<gene>
    <name evidence="3" type="ORF">C8D82_101181</name>
    <name evidence="2" type="ORF">HF882_12775</name>
</gene>
<feature type="transmembrane region" description="Helical" evidence="1">
    <location>
        <begin position="93"/>
        <end position="113"/>
    </location>
</feature>
<evidence type="ECO:0000256" key="1">
    <source>
        <dbReference type="SAM" id="Phobius"/>
    </source>
</evidence>
<organism evidence="3 4">
    <name type="scientific">Victivallis vadensis</name>
    <dbReference type="NCBI Taxonomy" id="172901"/>
    <lineage>
        <taxon>Bacteria</taxon>
        <taxon>Pseudomonadati</taxon>
        <taxon>Lentisphaerota</taxon>
        <taxon>Lentisphaeria</taxon>
        <taxon>Victivallales</taxon>
        <taxon>Victivallaceae</taxon>
        <taxon>Victivallis</taxon>
    </lineage>
</organism>
<feature type="transmembrane region" description="Helical" evidence="1">
    <location>
        <begin position="221"/>
        <end position="245"/>
    </location>
</feature>
<reference evidence="3 4" key="1">
    <citation type="submission" date="2018-04" db="EMBL/GenBank/DDBJ databases">
        <title>Genomic Encyclopedia of Type Strains, Phase IV (KMG-IV): sequencing the most valuable type-strain genomes for metagenomic binning, comparative biology and taxonomic classification.</title>
        <authorList>
            <person name="Goeker M."/>
        </authorList>
    </citation>
    <scope>NUCLEOTIDE SEQUENCE [LARGE SCALE GENOMIC DNA]</scope>
    <source>
        <strain evidence="3 4">DSM 14823</strain>
    </source>
</reference>
<keyword evidence="1" id="KW-0472">Membrane</keyword>
<dbReference type="Proteomes" id="UP000576225">
    <property type="component" value="Unassembled WGS sequence"/>
</dbReference>
<comment type="caution">
    <text evidence="3">The sequence shown here is derived from an EMBL/GenBank/DDBJ whole genome shotgun (WGS) entry which is preliminary data.</text>
</comment>
<evidence type="ECO:0000313" key="3">
    <source>
        <dbReference type="EMBL" id="PVY45983.1"/>
    </source>
</evidence>
<keyword evidence="4" id="KW-1185">Reference proteome</keyword>